<proteinExistence type="predicted"/>
<dbReference type="Proteomes" id="UP001187346">
    <property type="component" value="Unassembled WGS sequence"/>
</dbReference>
<evidence type="ECO:0000313" key="3">
    <source>
        <dbReference type="Proteomes" id="UP001187346"/>
    </source>
</evidence>
<dbReference type="EMBL" id="JAWMAJ010000020">
    <property type="protein sequence ID" value="MDV7216005.1"/>
    <property type="molecule type" value="Genomic_DNA"/>
</dbReference>
<feature type="transmembrane region" description="Helical" evidence="1">
    <location>
        <begin position="12"/>
        <end position="33"/>
    </location>
</feature>
<evidence type="ECO:0000256" key="1">
    <source>
        <dbReference type="SAM" id="Phobius"/>
    </source>
</evidence>
<feature type="transmembrane region" description="Helical" evidence="1">
    <location>
        <begin position="45"/>
        <end position="64"/>
    </location>
</feature>
<dbReference type="RefSeq" id="WP_317770716.1">
    <property type="nucleotide sequence ID" value="NZ_JAWMAJ010000020.1"/>
</dbReference>
<evidence type="ECO:0000313" key="2">
    <source>
        <dbReference type="EMBL" id="MDV7216005.1"/>
    </source>
</evidence>
<gene>
    <name evidence="2" type="ORF">R5A26_08570</name>
</gene>
<keyword evidence="1" id="KW-1133">Transmembrane helix</keyword>
<keyword evidence="3" id="KW-1185">Reference proteome</keyword>
<sequence length="463" mass="51390">MRSHTSVFVGNLLFTAVCCSAAPFFLLLGYSAWSDYPGWDWPAMLLAFGLVGTVMIPVLAFTTTRQEFPRITRRNRVKGVEDVNHRYPDDTFVMWAPRSEHRSAQAQLMRADVLEASLARYHPDGESTFTTHYGNYTPDEFTPLVRLRLRVHDAEETDGTGEFEVTGEWRMPSLCLSAITAGRLVVLVDEPAAPGDRRTFTPDWPRSALLAGTRTCRVIDLEGRTTDVTRRVGRQLQQMRISREVGGVVMNGDTIDLRRLDPHTAARYAALADQDRAFPEERAPVSEPGEEARRLADQLPGERAAFGSVGRRWSRRGGVLARGRFLEMRGRTTFQDHGPVLDTVLRIQPADGTPPFDAARRLTVPMDYLTALHRTKEIVLVVSPNGVSYDVDWARSSLLAGVTAATLIAPDGEEIPVTGRPDLIWALMNLLASQGISITSPVLDLRKRRLGAVAGMAMRVVGR</sequence>
<keyword evidence="1" id="KW-0472">Membrane</keyword>
<keyword evidence="1" id="KW-0812">Transmembrane</keyword>
<organism evidence="2 3">
    <name type="scientific">Streptomyces prunicolor</name>
    <dbReference type="NCBI Taxonomy" id="67348"/>
    <lineage>
        <taxon>Bacteria</taxon>
        <taxon>Bacillati</taxon>
        <taxon>Actinomycetota</taxon>
        <taxon>Actinomycetes</taxon>
        <taxon>Kitasatosporales</taxon>
        <taxon>Streptomycetaceae</taxon>
        <taxon>Streptomyces</taxon>
    </lineage>
</organism>
<name>A0ABU4F9R2_9ACTN</name>
<accession>A0ABU4F9R2</accession>
<comment type="caution">
    <text evidence="2">The sequence shown here is derived from an EMBL/GenBank/DDBJ whole genome shotgun (WGS) entry which is preliminary data.</text>
</comment>
<protein>
    <submittedName>
        <fullName evidence="2">Uncharacterized protein</fullName>
    </submittedName>
</protein>
<reference evidence="2 3" key="1">
    <citation type="submission" date="2023-10" db="EMBL/GenBank/DDBJ databases">
        <title>Characterization of rhizosphere-enriched actinobacteria from wheat plants lab-grown on chernevaya soil.</title>
        <authorList>
            <person name="Tikhonova E.N."/>
            <person name="Konopkin A."/>
            <person name="Kravchenko I.K."/>
        </authorList>
    </citation>
    <scope>NUCLEOTIDE SEQUENCE [LARGE SCALE GENOMIC DNA]</scope>
    <source>
        <strain evidence="2 3">RR29</strain>
    </source>
</reference>